<dbReference type="RefSeq" id="WP_147232198.1">
    <property type="nucleotide sequence ID" value="NZ_VOSB01000054.1"/>
</dbReference>
<organism evidence="1 2">
    <name type="scientific">Psychroserpens burtonensis</name>
    <dbReference type="NCBI Taxonomy" id="49278"/>
    <lineage>
        <taxon>Bacteria</taxon>
        <taxon>Pseudomonadati</taxon>
        <taxon>Bacteroidota</taxon>
        <taxon>Flavobacteriia</taxon>
        <taxon>Flavobacteriales</taxon>
        <taxon>Flavobacteriaceae</taxon>
        <taxon>Psychroserpens</taxon>
    </lineage>
</organism>
<keyword evidence="2" id="KW-1185">Reference proteome</keyword>
<proteinExistence type="predicted"/>
<name>A0A5C7B4U5_9FLAO</name>
<dbReference type="Proteomes" id="UP000321938">
    <property type="component" value="Unassembled WGS sequence"/>
</dbReference>
<dbReference type="OrthoDB" id="933794at2"/>
<sequence length="309" mass="35773">MSAFQRIKNNIEQLNELIASLDSELKESPKDFSLSLKRNSFVNQLEDLQQQLYQENLKREKEIIQIRLIGNSASFGTLPLNIVGGITTNFSQSIQNTSKYIQFGKKSGKKRDRIIKETIDLRLENIGRGSTIFYVSGKTSPDLFGESILQNSLENTFNFFNSETPDDVTNNISNVGGNSLKYISRFLKELTEDELECDLKWNSPDEREFIWHGKKEKILSLYNTINKMEISEPEEIEFEGELITISAKGKFEIETIDKKRFFGTFSIDLLEKMKEFHIRDYCQGIITKTTIYNPLTDKEKIEYNLTHIE</sequence>
<comment type="caution">
    <text evidence="1">The sequence shown here is derived from an EMBL/GenBank/DDBJ whole genome shotgun (WGS) entry which is preliminary data.</text>
</comment>
<protein>
    <submittedName>
        <fullName evidence="1">Uncharacterized protein</fullName>
    </submittedName>
</protein>
<evidence type="ECO:0000313" key="1">
    <source>
        <dbReference type="EMBL" id="TXE14903.1"/>
    </source>
</evidence>
<gene>
    <name evidence="1" type="ORF">ES692_17675</name>
</gene>
<dbReference type="EMBL" id="VOSB01000054">
    <property type="protein sequence ID" value="TXE14903.1"/>
    <property type="molecule type" value="Genomic_DNA"/>
</dbReference>
<dbReference type="AlphaFoldDB" id="A0A5C7B4U5"/>
<accession>A0A5C7B4U5</accession>
<reference evidence="1 2" key="1">
    <citation type="submission" date="2019-08" db="EMBL/GenBank/DDBJ databases">
        <title>Genome of Psychroserpens burtonensis ACAM 167.</title>
        <authorList>
            <person name="Bowman J.P."/>
        </authorList>
    </citation>
    <scope>NUCLEOTIDE SEQUENCE [LARGE SCALE GENOMIC DNA]</scope>
    <source>
        <strain evidence="1 2">ACAM 167</strain>
    </source>
</reference>
<evidence type="ECO:0000313" key="2">
    <source>
        <dbReference type="Proteomes" id="UP000321938"/>
    </source>
</evidence>